<dbReference type="EMBL" id="JBFOLJ010000004">
    <property type="protein sequence ID" value="KAL2545416.1"/>
    <property type="molecule type" value="Genomic_DNA"/>
</dbReference>
<dbReference type="FunFam" id="1.20.120.1750:FF:000029">
    <property type="entry name" value="RBR-type E3 ubiquitin transferase"/>
    <property type="match status" value="1"/>
</dbReference>
<evidence type="ECO:0000256" key="9">
    <source>
        <dbReference type="ARBA" id="ARBA00022771"/>
    </source>
</evidence>
<keyword evidence="7" id="KW-0479">Metal-binding</keyword>
<dbReference type="Pfam" id="PF05773">
    <property type="entry name" value="RWD"/>
    <property type="match status" value="1"/>
</dbReference>
<feature type="compositionally biased region" description="Basic and acidic residues" evidence="13">
    <location>
        <begin position="129"/>
        <end position="140"/>
    </location>
</feature>
<dbReference type="InterPro" id="IPR031127">
    <property type="entry name" value="E3_UB_ligase_RBR"/>
</dbReference>
<dbReference type="EC" id="2.3.2.31" evidence="5"/>
<evidence type="ECO:0000256" key="2">
    <source>
        <dbReference type="ARBA" id="ARBA00001947"/>
    </source>
</evidence>
<evidence type="ECO:0000256" key="1">
    <source>
        <dbReference type="ARBA" id="ARBA00001798"/>
    </source>
</evidence>
<comment type="function">
    <text evidence="3">Might act as an E3 ubiquitin-protein ligase, or as part of E3 complex, which accepts ubiquitin from specific E2 ubiquitin-conjugating enzymes and then transfers it to substrates.</text>
</comment>
<dbReference type="GO" id="GO:0008270">
    <property type="term" value="F:zinc ion binding"/>
    <property type="evidence" value="ECO:0007669"/>
    <property type="project" value="UniProtKB-KW"/>
</dbReference>
<dbReference type="Gene3D" id="3.10.110.10">
    <property type="entry name" value="Ubiquitin Conjugating Enzyme"/>
    <property type="match status" value="1"/>
</dbReference>
<evidence type="ECO:0000259" key="14">
    <source>
        <dbReference type="PROSITE" id="PS50089"/>
    </source>
</evidence>
<dbReference type="AlphaFoldDB" id="A0ABD1W6X4"/>
<keyword evidence="9 12" id="KW-0863">Zinc-finger</keyword>
<feature type="region of interest" description="Disordered" evidence="13">
    <location>
        <begin position="1"/>
        <end position="148"/>
    </location>
</feature>
<dbReference type="InterPro" id="IPR044066">
    <property type="entry name" value="TRIAD_supradom"/>
</dbReference>
<evidence type="ECO:0000256" key="7">
    <source>
        <dbReference type="ARBA" id="ARBA00022723"/>
    </source>
</evidence>
<dbReference type="Pfam" id="PF01485">
    <property type="entry name" value="IBR"/>
    <property type="match status" value="1"/>
</dbReference>
<feature type="compositionally biased region" description="Basic residues" evidence="13">
    <location>
        <begin position="1"/>
        <end position="20"/>
    </location>
</feature>
<dbReference type="CDD" id="cd20336">
    <property type="entry name" value="Rcat_RBR"/>
    <property type="match status" value="1"/>
</dbReference>
<dbReference type="InterPro" id="IPR017907">
    <property type="entry name" value="Znf_RING_CS"/>
</dbReference>
<evidence type="ECO:0000313" key="17">
    <source>
        <dbReference type="EMBL" id="KAL2545416.1"/>
    </source>
</evidence>
<dbReference type="InterPro" id="IPR002867">
    <property type="entry name" value="IBR_dom"/>
</dbReference>
<accession>A0ABD1W6X4</accession>
<dbReference type="PROSITE" id="PS51873">
    <property type="entry name" value="TRIAD"/>
    <property type="match status" value="1"/>
</dbReference>
<dbReference type="PROSITE" id="PS50089">
    <property type="entry name" value="ZF_RING_2"/>
    <property type="match status" value="1"/>
</dbReference>
<dbReference type="GO" id="GO:0061630">
    <property type="term" value="F:ubiquitin protein ligase activity"/>
    <property type="evidence" value="ECO:0007669"/>
    <property type="project" value="UniProtKB-EC"/>
</dbReference>
<dbReference type="Gene3D" id="3.30.40.10">
    <property type="entry name" value="Zinc/RING finger domain, C3HC4 (zinc finger)"/>
    <property type="match status" value="1"/>
</dbReference>
<comment type="catalytic activity">
    <reaction evidence="1">
        <text>[E2 ubiquitin-conjugating enzyme]-S-ubiquitinyl-L-cysteine + [acceptor protein]-L-lysine = [E2 ubiquitin-conjugating enzyme]-L-cysteine + [acceptor protein]-N(6)-ubiquitinyl-L-lysine.</text>
        <dbReference type="EC" id="2.3.2.31"/>
    </reaction>
</comment>
<dbReference type="Gene3D" id="1.20.120.1750">
    <property type="match status" value="1"/>
</dbReference>
<name>A0ABD1W6X4_9LAMI</name>
<keyword evidence="10" id="KW-0833">Ubl conjugation pathway</keyword>
<dbReference type="InterPro" id="IPR013083">
    <property type="entry name" value="Znf_RING/FYVE/PHD"/>
</dbReference>
<keyword evidence="8" id="KW-0677">Repeat</keyword>
<evidence type="ECO:0000256" key="4">
    <source>
        <dbReference type="ARBA" id="ARBA00005884"/>
    </source>
</evidence>
<evidence type="ECO:0000256" key="13">
    <source>
        <dbReference type="SAM" id="MobiDB-lite"/>
    </source>
</evidence>
<keyword evidence="18" id="KW-1185">Reference proteome</keyword>
<comment type="caution">
    <text evidence="17">The sequence shown here is derived from an EMBL/GenBank/DDBJ whole genome shotgun (WGS) entry which is preliminary data.</text>
</comment>
<dbReference type="Proteomes" id="UP001604277">
    <property type="component" value="Unassembled WGS sequence"/>
</dbReference>
<evidence type="ECO:0000256" key="3">
    <source>
        <dbReference type="ARBA" id="ARBA00003976"/>
    </source>
</evidence>
<evidence type="ECO:0000256" key="10">
    <source>
        <dbReference type="ARBA" id="ARBA00022786"/>
    </source>
</evidence>
<dbReference type="SMART" id="SM00184">
    <property type="entry name" value="RING"/>
    <property type="match status" value="3"/>
</dbReference>
<dbReference type="SUPFAM" id="SSF54495">
    <property type="entry name" value="UBC-like"/>
    <property type="match status" value="1"/>
</dbReference>
<keyword evidence="11" id="KW-0862">Zinc</keyword>
<dbReference type="Pfam" id="PF26200">
    <property type="entry name" value="Rcat_RNF216"/>
    <property type="match status" value="1"/>
</dbReference>
<evidence type="ECO:0000256" key="8">
    <source>
        <dbReference type="ARBA" id="ARBA00022737"/>
    </source>
</evidence>
<dbReference type="PROSITE" id="PS50908">
    <property type="entry name" value="RWD"/>
    <property type="match status" value="1"/>
</dbReference>
<evidence type="ECO:0000313" key="18">
    <source>
        <dbReference type="Proteomes" id="UP001604277"/>
    </source>
</evidence>
<gene>
    <name evidence="17" type="ORF">Fot_14649</name>
</gene>
<dbReference type="InterPro" id="IPR006575">
    <property type="entry name" value="RWD_dom"/>
</dbReference>
<evidence type="ECO:0000256" key="6">
    <source>
        <dbReference type="ARBA" id="ARBA00022679"/>
    </source>
</evidence>
<sequence length="680" mass="78731">MSSRKGGYRRGKQTQFHHQHHQSDENWTLRPINDHEHVQEAQEIVSTPEPTPSSAVPVLMLESISRDKKGAQNRRNSRWATQNRGTDRGKAQFVRKSQVGSEREEEKEEKSSCGSGSRWNLDSNNDGNEVNKEKKEKEEESIGGSRLNEENEVVDIGKRLEELRISVQEPELSKEQLKFNDQLQEDELLALESIYGDNIFILDKQNELRSFQINIHIEVPNAITITTSLKSHDTHERQDGDSSEFAYSFKVEHLQPIVLTCLLPKSYPSHHAPYFTISVQWLDSKKISDICLKLDSIWKEQAEQEVIYQWVEWLHSSALSYLGFDHEIILGPYGVRHTEDRRAISGSVSQDVDIPSMKSYNDEHHNENFFRNIHECCICFSEFPGSEFIRLPCQHFFCFKCMKTYSDMHIKEGTIMKLKCPDAKCGGMIPPGLLKRLLGENEFERWESLMLQKTLESMSDVVYCPRCETACLEDEDQHAQCSKCFYSFCSLCREKRHVGVACMTPEMKLIILQERQNSSQLKGDQRRLEKEMINELLSVKEINRFAKQCPSCKMAISRTEGCNKMVCNNCGQYFCYRCNKAIEGYEHFRDGNCELFPAEEIQMWEDRMNARQVVGQMQAQMFVDRGHSCPNCGQLNVKVGNNNHIFCWACQNHYCYLCRKMVRRSSQHYGPKGCKQHTVG</sequence>
<feature type="domain" description="RWD" evidence="15">
    <location>
        <begin position="186"/>
        <end position="321"/>
    </location>
</feature>
<evidence type="ECO:0000259" key="16">
    <source>
        <dbReference type="PROSITE" id="PS51873"/>
    </source>
</evidence>
<organism evidence="17 18">
    <name type="scientific">Forsythia ovata</name>
    <dbReference type="NCBI Taxonomy" id="205694"/>
    <lineage>
        <taxon>Eukaryota</taxon>
        <taxon>Viridiplantae</taxon>
        <taxon>Streptophyta</taxon>
        <taxon>Embryophyta</taxon>
        <taxon>Tracheophyta</taxon>
        <taxon>Spermatophyta</taxon>
        <taxon>Magnoliopsida</taxon>
        <taxon>eudicotyledons</taxon>
        <taxon>Gunneridae</taxon>
        <taxon>Pentapetalae</taxon>
        <taxon>asterids</taxon>
        <taxon>lamiids</taxon>
        <taxon>Lamiales</taxon>
        <taxon>Oleaceae</taxon>
        <taxon>Forsythieae</taxon>
        <taxon>Forsythia</taxon>
    </lineage>
</organism>
<evidence type="ECO:0000256" key="12">
    <source>
        <dbReference type="PROSITE-ProRule" id="PRU00175"/>
    </source>
</evidence>
<comment type="cofactor">
    <cofactor evidence="2">
        <name>Zn(2+)</name>
        <dbReference type="ChEBI" id="CHEBI:29105"/>
    </cofactor>
</comment>
<dbReference type="CDD" id="cd23134">
    <property type="entry name" value="RING-HC_ITT1-like"/>
    <property type="match status" value="1"/>
</dbReference>
<dbReference type="SMART" id="SM00647">
    <property type="entry name" value="IBR"/>
    <property type="match status" value="2"/>
</dbReference>
<feature type="compositionally biased region" description="Basic and acidic residues" evidence="13">
    <location>
        <begin position="101"/>
        <end position="111"/>
    </location>
</feature>
<dbReference type="SMART" id="SM00591">
    <property type="entry name" value="RWD"/>
    <property type="match status" value="1"/>
</dbReference>
<dbReference type="CDD" id="cd23820">
    <property type="entry name" value="RWD_RNF14"/>
    <property type="match status" value="1"/>
</dbReference>
<proteinExistence type="inferred from homology"/>
<dbReference type="InterPro" id="IPR016135">
    <property type="entry name" value="UBQ-conjugating_enzyme/RWD"/>
</dbReference>
<keyword evidence="6" id="KW-0808">Transferase</keyword>
<dbReference type="FunFam" id="3.30.40.10:FF:000358">
    <property type="entry name" value="RBR-type E3 ubiquitin transferase"/>
    <property type="match status" value="1"/>
</dbReference>
<evidence type="ECO:0000256" key="11">
    <source>
        <dbReference type="ARBA" id="ARBA00022833"/>
    </source>
</evidence>
<reference evidence="18" key="1">
    <citation type="submission" date="2024-07" db="EMBL/GenBank/DDBJ databases">
        <title>Two chromosome-level genome assemblies of Korean endemic species Abeliophyllum distichum and Forsythia ovata (Oleaceae).</title>
        <authorList>
            <person name="Jang H."/>
        </authorList>
    </citation>
    <scope>NUCLEOTIDE SEQUENCE [LARGE SCALE GENOMIC DNA]</scope>
</reference>
<dbReference type="CDD" id="cd20341">
    <property type="entry name" value="BRcat_RBR_RNF14"/>
    <property type="match status" value="1"/>
</dbReference>
<evidence type="ECO:0000259" key="15">
    <source>
        <dbReference type="PROSITE" id="PS50908"/>
    </source>
</evidence>
<dbReference type="InterPro" id="IPR001841">
    <property type="entry name" value="Znf_RING"/>
</dbReference>
<dbReference type="PANTHER" id="PTHR11685">
    <property type="entry name" value="RBR FAMILY RING FINGER AND IBR DOMAIN-CONTAINING"/>
    <property type="match status" value="1"/>
</dbReference>
<dbReference type="SUPFAM" id="SSF57850">
    <property type="entry name" value="RING/U-box"/>
    <property type="match status" value="4"/>
</dbReference>
<protein>
    <recommendedName>
        <fullName evidence="5">RBR-type E3 ubiquitin transferase</fullName>
        <ecNumber evidence="5">2.3.2.31</ecNumber>
    </recommendedName>
</protein>
<feature type="domain" description="RING-type" evidence="14">
    <location>
        <begin position="376"/>
        <end position="424"/>
    </location>
</feature>
<comment type="similarity">
    <text evidence="4">Belongs to the RBR family. Ariadne subfamily.</text>
</comment>
<dbReference type="PROSITE" id="PS00518">
    <property type="entry name" value="ZF_RING_1"/>
    <property type="match status" value="1"/>
</dbReference>
<evidence type="ECO:0000256" key="5">
    <source>
        <dbReference type="ARBA" id="ARBA00012251"/>
    </source>
</evidence>
<feature type="domain" description="RING-type" evidence="16">
    <location>
        <begin position="372"/>
        <end position="599"/>
    </location>
</feature>